<protein>
    <submittedName>
        <fullName evidence="1">DUF6261 family protein</fullName>
    </submittedName>
</protein>
<dbReference type="InterPro" id="IPR046228">
    <property type="entry name" value="DUF6261"/>
</dbReference>
<dbReference type="Pfam" id="PF19775">
    <property type="entry name" value="DUF6261"/>
    <property type="match status" value="1"/>
</dbReference>
<dbReference type="Proteomes" id="UP001528920">
    <property type="component" value="Unassembled WGS sequence"/>
</dbReference>
<dbReference type="EMBL" id="JAKJSC010000001">
    <property type="protein sequence ID" value="MDE5418011.1"/>
    <property type="molecule type" value="Genomic_DNA"/>
</dbReference>
<gene>
    <name evidence="1" type="ORF">L3049_08320</name>
</gene>
<evidence type="ECO:0000313" key="1">
    <source>
        <dbReference type="EMBL" id="MDE5418011.1"/>
    </source>
</evidence>
<comment type="caution">
    <text evidence="1">The sequence shown here is derived from an EMBL/GenBank/DDBJ whole genome shotgun (WGS) entry which is preliminary data.</text>
</comment>
<proteinExistence type="predicted"/>
<keyword evidence="2" id="KW-1185">Reference proteome</keyword>
<sequence length="246" mass="27682">MEKTVLRDSNSNETETLANGLIKELNKVDLSGDVMISKVLADLTSENSVLTQGIEKTNGDVLRENLHEENETADADFVCLKQFVKANIYLPNAKQAQDAEDVWELISSHNLELHNLSYEKQISLSNSLLSNLASDKFKAKVKRLVGVSDRVQKLAKSSESLKTAYDKVIELESKKLSIIPPSTQKHEVRKIINENLIPYLQTSSKVFPETYEPLYKMACEAIGKLNMKVRTRKTRKANELEESVAD</sequence>
<name>A0ABT5VRF6_9BACT</name>
<evidence type="ECO:0000313" key="2">
    <source>
        <dbReference type="Proteomes" id="UP001528920"/>
    </source>
</evidence>
<accession>A0ABT5VRF6</accession>
<dbReference type="RefSeq" id="WP_275109346.1">
    <property type="nucleotide sequence ID" value="NZ_JAKJSC010000001.1"/>
</dbReference>
<reference evidence="1 2" key="1">
    <citation type="submission" date="2022-01" db="EMBL/GenBank/DDBJ databases">
        <title>Labilibaculum sp. nov, a marine bacterium isolated from Antarctica.</title>
        <authorList>
            <person name="Dai W."/>
        </authorList>
    </citation>
    <scope>NUCLEOTIDE SEQUENCE [LARGE SCALE GENOMIC DNA]</scope>
    <source>
        <strain evidence="1 2">DW002</strain>
    </source>
</reference>
<organism evidence="1 2">
    <name type="scientific">Paralabilibaculum antarcticum</name>
    <dbReference type="NCBI Taxonomy" id="2912572"/>
    <lineage>
        <taxon>Bacteria</taxon>
        <taxon>Pseudomonadati</taxon>
        <taxon>Bacteroidota</taxon>
        <taxon>Bacteroidia</taxon>
        <taxon>Marinilabiliales</taxon>
        <taxon>Marinifilaceae</taxon>
        <taxon>Paralabilibaculum</taxon>
    </lineage>
</organism>